<dbReference type="Proteomes" id="UP001179361">
    <property type="component" value="Unassembled WGS sequence"/>
</dbReference>
<evidence type="ECO:0000313" key="2">
    <source>
        <dbReference type="Proteomes" id="UP001179361"/>
    </source>
</evidence>
<evidence type="ECO:0000313" key="1">
    <source>
        <dbReference type="EMBL" id="MCD2515743.1"/>
    </source>
</evidence>
<evidence type="ECO:0008006" key="3">
    <source>
        <dbReference type="Google" id="ProtNLM"/>
    </source>
</evidence>
<accession>A0ABS8Q1X0</accession>
<comment type="caution">
    <text evidence="1">The sequence shown here is derived from an EMBL/GenBank/DDBJ whole genome shotgun (WGS) entry which is preliminary data.</text>
</comment>
<protein>
    <recommendedName>
        <fullName evidence="3">PASTA domain-containing protein</fullName>
    </recommendedName>
</protein>
<keyword evidence="2" id="KW-1185">Reference proteome</keyword>
<reference evidence="1" key="1">
    <citation type="submission" date="2021-11" db="EMBL/GenBank/DDBJ databases">
        <title>The complete genome of Massilia sp sp. G4R7.</title>
        <authorList>
            <person name="Liu L."/>
            <person name="Yue J."/>
            <person name="Yuan J."/>
            <person name="Yang F."/>
            <person name="Li L."/>
        </authorList>
    </citation>
    <scope>NUCLEOTIDE SEQUENCE</scope>
    <source>
        <strain evidence="1">G4R7</strain>
    </source>
</reference>
<dbReference type="RefSeq" id="WP_231057040.1">
    <property type="nucleotide sequence ID" value="NZ_JAJNOC010000001.1"/>
</dbReference>
<organism evidence="1 2">
    <name type="scientific">Massilia phyllostachyos</name>
    <dbReference type="NCBI Taxonomy" id="2898585"/>
    <lineage>
        <taxon>Bacteria</taxon>
        <taxon>Pseudomonadati</taxon>
        <taxon>Pseudomonadota</taxon>
        <taxon>Betaproteobacteria</taxon>
        <taxon>Burkholderiales</taxon>
        <taxon>Oxalobacteraceae</taxon>
        <taxon>Telluria group</taxon>
        <taxon>Massilia</taxon>
    </lineage>
</organism>
<sequence>MTRRALVLVVAVMLGGCSLFKSRPEPVRRPVPVAVKPAVPGLQDPNGTPIERVPFRTGVSSATVEKMAKEHGCLGGQGAGLMTEAGPVEVYRMRCESGAMQGKVLTARCELRQCVKM</sequence>
<dbReference type="PROSITE" id="PS51257">
    <property type="entry name" value="PROKAR_LIPOPROTEIN"/>
    <property type="match status" value="1"/>
</dbReference>
<dbReference type="EMBL" id="JAJNOC010000001">
    <property type="protein sequence ID" value="MCD2515743.1"/>
    <property type="molecule type" value="Genomic_DNA"/>
</dbReference>
<gene>
    <name evidence="1" type="ORF">LQ564_05380</name>
</gene>
<proteinExistence type="predicted"/>
<name>A0ABS8Q1X0_9BURK</name>